<dbReference type="AlphaFoldDB" id="A0A9Q0N138"/>
<dbReference type="OrthoDB" id="10039931at2759"/>
<feature type="domain" description="C2H2-type" evidence="11">
    <location>
        <begin position="202"/>
        <end position="225"/>
    </location>
</feature>
<evidence type="ECO:0000256" key="9">
    <source>
        <dbReference type="PROSITE-ProRule" id="PRU01263"/>
    </source>
</evidence>
<feature type="binding site" evidence="9">
    <location>
        <position position="54"/>
    </location>
    <ligand>
        <name>Zn(2+)</name>
        <dbReference type="ChEBI" id="CHEBI:29105"/>
    </ligand>
</feature>
<keyword evidence="5 9" id="KW-0862">Zinc</keyword>
<evidence type="ECO:0000313" key="13">
    <source>
        <dbReference type="EMBL" id="KAJ6641733.1"/>
    </source>
</evidence>
<evidence type="ECO:0000256" key="5">
    <source>
        <dbReference type="ARBA" id="ARBA00022833"/>
    </source>
</evidence>
<dbReference type="Pfam" id="PF13894">
    <property type="entry name" value="zf-C2H2_4"/>
    <property type="match status" value="1"/>
</dbReference>
<feature type="domain" description="C2H2-type" evidence="11">
    <location>
        <begin position="376"/>
        <end position="403"/>
    </location>
</feature>
<dbReference type="InterPro" id="IPR013087">
    <property type="entry name" value="Znf_C2H2_type"/>
</dbReference>
<gene>
    <name evidence="13" type="primary">grau_8</name>
    <name evidence="13" type="ORF">Bhyg_06673</name>
</gene>
<feature type="region of interest" description="Disordered" evidence="10">
    <location>
        <begin position="592"/>
        <end position="655"/>
    </location>
</feature>
<evidence type="ECO:0000256" key="1">
    <source>
        <dbReference type="ARBA" id="ARBA00004123"/>
    </source>
</evidence>
<dbReference type="PROSITE" id="PS51915">
    <property type="entry name" value="ZAD"/>
    <property type="match status" value="1"/>
</dbReference>
<evidence type="ECO:0000256" key="10">
    <source>
        <dbReference type="SAM" id="MobiDB-lite"/>
    </source>
</evidence>
<keyword evidence="2 9" id="KW-0479">Metal-binding</keyword>
<dbReference type="PANTHER" id="PTHR24404:SF114">
    <property type="entry name" value="KLUMPFUSS, ISOFORM B-RELATED"/>
    <property type="match status" value="1"/>
</dbReference>
<reference evidence="13" key="1">
    <citation type="submission" date="2022-07" db="EMBL/GenBank/DDBJ databases">
        <authorList>
            <person name="Trinca V."/>
            <person name="Uliana J.V.C."/>
            <person name="Torres T.T."/>
            <person name="Ward R.J."/>
            <person name="Monesi N."/>
        </authorList>
    </citation>
    <scope>NUCLEOTIDE SEQUENCE</scope>
    <source>
        <strain evidence="13">HSMRA1968</strain>
        <tissue evidence="13">Whole embryos</tissue>
    </source>
</reference>
<dbReference type="SMART" id="SM00868">
    <property type="entry name" value="zf-AD"/>
    <property type="match status" value="2"/>
</dbReference>
<dbReference type="Pfam" id="PF07776">
    <property type="entry name" value="zf-AD"/>
    <property type="match status" value="1"/>
</dbReference>
<feature type="domain" description="ZAD" evidence="12">
    <location>
        <begin position="7"/>
        <end position="81"/>
    </location>
</feature>
<dbReference type="Gene3D" id="3.40.1800.20">
    <property type="match status" value="1"/>
</dbReference>
<dbReference type="InterPro" id="IPR036236">
    <property type="entry name" value="Znf_C2H2_sf"/>
</dbReference>
<dbReference type="Proteomes" id="UP001151699">
    <property type="component" value="Chromosome B"/>
</dbReference>
<keyword evidence="4 8" id="KW-0863">Zinc-finger</keyword>
<dbReference type="PROSITE" id="PS50157">
    <property type="entry name" value="ZINC_FINGER_C2H2_2"/>
    <property type="match status" value="17"/>
</dbReference>
<feature type="domain" description="C2H2-type" evidence="11">
    <location>
        <begin position="431"/>
        <end position="458"/>
    </location>
</feature>
<dbReference type="GO" id="GO:0000978">
    <property type="term" value="F:RNA polymerase II cis-regulatory region sequence-specific DNA binding"/>
    <property type="evidence" value="ECO:0007669"/>
    <property type="project" value="TreeGrafter"/>
</dbReference>
<feature type="domain" description="C2H2-type" evidence="11">
    <location>
        <begin position="288"/>
        <end position="311"/>
    </location>
</feature>
<dbReference type="InterPro" id="IPR050589">
    <property type="entry name" value="Ikaros_C2H2-ZF"/>
</dbReference>
<dbReference type="InterPro" id="IPR012934">
    <property type="entry name" value="Znf_AD"/>
</dbReference>
<feature type="domain" description="C2H2-type" evidence="11">
    <location>
        <begin position="749"/>
        <end position="772"/>
    </location>
</feature>
<feature type="compositionally biased region" description="Polar residues" evidence="10">
    <location>
        <begin position="595"/>
        <end position="606"/>
    </location>
</feature>
<feature type="domain" description="C2H2-type" evidence="11">
    <location>
        <begin position="459"/>
        <end position="487"/>
    </location>
</feature>
<feature type="compositionally biased region" description="Polar residues" evidence="10">
    <location>
        <begin position="637"/>
        <end position="651"/>
    </location>
</feature>
<evidence type="ECO:0000256" key="4">
    <source>
        <dbReference type="ARBA" id="ARBA00022771"/>
    </source>
</evidence>
<evidence type="ECO:0000259" key="11">
    <source>
        <dbReference type="PROSITE" id="PS50157"/>
    </source>
</evidence>
<dbReference type="EMBL" id="WJQU01000002">
    <property type="protein sequence ID" value="KAJ6641733.1"/>
    <property type="molecule type" value="Genomic_DNA"/>
</dbReference>
<evidence type="ECO:0000256" key="8">
    <source>
        <dbReference type="PROSITE-ProRule" id="PRU00042"/>
    </source>
</evidence>
<feature type="domain" description="C2H2-type" evidence="11">
    <location>
        <begin position="806"/>
        <end position="834"/>
    </location>
</feature>
<dbReference type="PANTHER" id="PTHR24404">
    <property type="entry name" value="ZINC FINGER PROTEIN"/>
    <property type="match status" value="1"/>
</dbReference>
<keyword evidence="3" id="KW-0677">Repeat</keyword>
<feature type="domain" description="C2H2-type" evidence="11">
    <location>
        <begin position="258"/>
        <end position="280"/>
    </location>
</feature>
<feature type="binding site" evidence="9">
    <location>
        <position position="12"/>
    </location>
    <ligand>
        <name>Zn(2+)</name>
        <dbReference type="ChEBI" id="CHEBI:29105"/>
    </ligand>
</feature>
<dbReference type="Pfam" id="PF13912">
    <property type="entry name" value="zf-C2H2_6"/>
    <property type="match status" value="1"/>
</dbReference>
<keyword evidence="6" id="KW-0238">DNA-binding</keyword>
<dbReference type="GO" id="GO:0005634">
    <property type="term" value="C:nucleus"/>
    <property type="evidence" value="ECO:0007669"/>
    <property type="project" value="UniProtKB-SubCell"/>
</dbReference>
<dbReference type="GO" id="GO:0003700">
    <property type="term" value="F:DNA-binding transcription factor activity"/>
    <property type="evidence" value="ECO:0007669"/>
    <property type="project" value="TreeGrafter"/>
</dbReference>
<dbReference type="SUPFAM" id="SSF57667">
    <property type="entry name" value="beta-beta-alpha zinc fingers"/>
    <property type="match status" value="8"/>
</dbReference>
<evidence type="ECO:0000256" key="2">
    <source>
        <dbReference type="ARBA" id="ARBA00022723"/>
    </source>
</evidence>
<dbReference type="GO" id="GO:0006357">
    <property type="term" value="P:regulation of transcription by RNA polymerase II"/>
    <property type="evidence" value="ECO:0007669"/>
    <property type="project" value="TreeGrafter"/>
</dbReference>
<evidence type="ECO:0000259" key="12">
    <source>
        <dbReference type="PROSITE" id="PS51915"/>
    </source>
</evidence>
<feature type="domain" description="C2H2-type" evidence="11">
    <location>
        <begin position="892"/>
        <end position="919"/>
    </location>
</feature>
<dbReference type="SMART" id="SM00355">
    <property type="entry name" value="ZnF_C2H2"/>
    <property type="match status" value="19"/>
</dbReference>
<dbReference type="Gene3D" id="3.30.160.60">
    <property type="entry name" value="Classic Zinc Finger"/>
    <property type="match status" value="10"/>
</dbReference>
<name>A0A9Q0N138_9DIPT</name>
<evidence type="ECO:0000256" key="7">
    <source>
        <dbReference type="ARBA" id="ARBA00023242"/>
    </source>
</evidence>
<protein>
    <submittedName>
        <fullName evidence="13">Transcription factor grauzone</fullName>
    </submittedName>
</protein>
<dbReference type="Pfam" id="PF12874">
    <property type="entry name" value="zf-met"/>
    <property type="match status" value="1"/>
</dbReference>
<feature type="domain" description="C2H2-type" evidence="11">
    <location>
        <begin position="345"/>
        <end position="374"/>
    </location>
</feature>
<dbReference type="FunFam" id="3.30.160.60:FF:000630">
    <property type="entry name" value="Zinc finger protein 180"/>
    <property type="match status" value="1"/>
</dbReference>
<feature type="region of interest" description="Disordered" evidence="10">
    <location>
        <begin position="143"/>
        <end position="192"/>
    </location>
</feature>
<feature type="domain" description="C2H2-type" evidence="11">
    <location>
        <begin position="403"/>
        <end position="431"/>
    </location>
</feature>
<feature type="domain" description="C2H2-type" evidence="11">
    <location>
        <begin position="837"/>
        <end position="864"/>
    </location>
</feature>
<keyword evidence="7" id="KW-0539">Nucleus</keyword>
<evidence type="ECO:0000256" key="6">
    <source>
        <dbReference type="ARBA" id="ARBA00023125"/>
    </source>
</evidence>
<evidence type="ECO:0000313" key="14">
    <source>
        <dbReference type="Proteomes" id="UP001151699"/>
    </source>
</evidence>
<feature type="domain" description="C2H2-type" evidence="11">
    <location>
        <begin position="314"/>
        <end position="337"/>
    </location>
</feature>
<dbReference type="GO" id="GO:0008270">
    <property type="term" value="F:zinc ion binding"/>
    <property type="evidence" value="ECO:0007669"/>
    <property type="project" value="UniProtKB-UniRule"/>
</dbReference>
<feature type="binding site" evidence="9">
    <location>
        <position position="57"/>
    </location>
    <ligand>
        <name>Zn(2+)</name>
        <dbReference type="ChEBI" id="CHEBI:29105"/>
    </ligand>
</feature>
<comment type="subcellular location">
    <subcellularLocation>
        <location evidence="1">Nucleus</location>
    </subcellularLocation>
</comment>
<feature type="domain" description="C2H2-type" evidence="11">
    <location>
        <begin position="719"/>
        <end position="741"/>
    </location>
</feature>
<organism evidence="13 14">
    <name type="scientific">Pseudolycoriella hygida</name>
    <dbReference type="NCBI Taxonomy" id="35572"/>
    <lineage>
        <taxon>Eukaryota</taxon>
        <taxon>Metazoa</taxon>
        <taxon>Ecdysozoa</taxon>
        <taxon>Arthropoda</taxon>
        <taxon>Hexapoda</taxon>
        <taxon>Insecta</taxon>
        <taxon>Pterygota</taxon>
        <taxon>Neoptera</taxon>
        <taxon>Endopterygota</taxon>
        <taxon>Diptera</taxon>
        <taxon>Nematocera</taxon>
        <taxon>Sciaroidea</taxon>
        <taxon>Sciaridae</taxon>
        <taxon>Pseudolycoriella</taxon>
    </lineage>
</organism>
<feature type="domain" description="C2H2-type" evidence="11">
    <location>
        <begin position="920"/>
        <end position="948"/>
    </location>
</feature>
<accession>A0A9Q0N138</accession>
<comment type="caution">
    <text evidence="13">The sequence shown here is derived from an EMBL/GenBank/DDBJ whole genome shotgun (WGS) entry which is preliminary data.</text>
</comment>
<feature type="compositionally biased region" description="Basic and acidic residues" evidence="10">
    <location>
        <begin position="164"/>
        <end position="189"/>
    </location>
</feature>
<proteinExistence type="predicted"/>
<keyword evidence="14" id="KW-1185">Reference proteome</keyword>
<feature type="domain" description="C2H2-type" evidence="11">
    <location>
        <begin position="775"/>
        <end position="803"/>
    </location>
</feature>
<feature type="binding site" evidence="9">
    <location>
        <position position="9"/>
    </location>
    <ligand>
        <name>Zn(2+)</name>
        <dbReference type="ChEBI" id="CHEBI:29105"/>
    </ligand>
</feature>
<dbReference type="SUPFAM" id="SSF57716">
    <property type="entry name" value="Glucocorticoid receptor-like (DNA-binding domain)"/>
    <property type="match status" value="1"/>
</dbReference>
<dbReference type="Pfam" id="PF00096">
    <property type="entry name" value="zf-C2H2"/>
    <property type="match status" value="8"/>
</dbReference>
<dbReference type="PROSITE" id="PS00028">
    <property type="entry name" value="ZINC_FINGER_C2H2_1"/>
    <property type="match status" value="17"/>
</dbReference>
<evidence type="ECO:0000256" key="3">
    <source>
        <dbReference type="ARBA" id="ARBA00022737"/>
    </source>
</evidence>
<feature type="domain" description="C2H2-type" evidence="11">
    <location>
        <begin position="864"/>
        <end position="892"/>
    </location>
</feature>
<sequence length="960" mass="111757">MDSNSTWLCRLCCKQSKDLVNIFDKFQNVTIASILSQHFWFQISKDDGLSDSLCQNCWANTRVFHIFYTEIELLQKEYLDSVQLVETNFFCDQIKREPSPTNPELEIDLNLVKSEEESKDPVVILEVNEEEIYNFNGTQSEILPKLSTDSDGDQSRKTKRKRNSPVERIKTLKSEKNPKSSDPKQSSKTDEEDAQIREYFTMSCEICSSPFKTYHNAKRHYRVVHKIRGYLICSCGRKFIRRGGVLSHISFHLNPDEFRCNQCDKRFSDKSTLKTHIRNHEPISSRAFKCDLCPRSFTIKCRLLSHQQFVHCPVKCDECGMSYPSKSKLTTHIRNVHQPKVYTTRVCDICGKNFVNKNSLRTHVLAKHSTIEKPKFQCDICGVWLKHKSILGEHMEKHRGGTAQCSICDKVLQNKFCLANHIRYVHTEKSHQCSICNKSFRTPLILKEHIAGHTGQDLYECAYCTKTFKSSANMYSHRKKMHLAEWTQDCRKRSAILEKITVTKDDGFSDCLCQICWTNTRLFHVFYEEVEMLQRNFWNTVVSVDIDLGSDSIKEERSGTPTNAELKLDLNVVKSEEIQQKPSWLSLEMTDERISNQSEHPASDTLTENEKVEVTNRKQAKSSIKATTEVKMKKIPKSTQKQRSAKSQSQTENEDSQIREFFRMACEICGHPFETFRKATNHYREAHNTQGYLICCGRKYTRRGCALRHIQYHLDPNLFRCDQCGKQFSDERFLKAHIENHEPLNLRAFKCDLCPKSFTREFKLISHKEFVHCPVQCDDCGMSFLSRSKLSTHIKNAHQPKVETTRICDICGKSFANKYVIETHMKAKHSASETPKFQCDICGAWIKHKAKLKIHMERHLKEKATCPICSKVLINKFSLEDHIRRIHTEKKHRCTICNKTLRTHLSLKEHMALHTGKDLYKCSYCTKTFKSSSNMYSHRKKKHFAEWTQDRLGVSYETED</sequence>